<dbReference type="AlphaFoldDB" id="A0A1H3Z8A9"/>
<evidence type="ECO:0000256" key="9">
    <source>
        <dbReference type="HAMAP-Rule" id="MF_01924"/>
    </source>
</evidence>
<dbReference type="STRING" id="551991.SAMN05192529_11075"/>
<comment type="function">
    <text evidence="9">Catalyzes hydrolysis of the D-alanyl-D-alanine dipeptide.</text>
</comment>
<keyword evidence="4 9" id="KW-0378">Hydrolase</keyword>
<dbReference type="Proteomes" id="UP000199041">
    <property type="component" value="Unassembled WGS sequence"/>
</dbReference>
<dbReference type="Pfam" id="PF01427">
    <property type="entry name" value="Peptidase_M15"/>
    <property type="match status" value="1"/>
</dbReference>
<comment type="catalytic activity">
    <reaction evidence="1 9">
        <text>D-alanyl-D-alanine + H2O = 2 D-alanine</text>
        <dbReference type="Rhea" id="RHEA:20661"/>
        <dbReference type="ChEBI" id="CHEBI:15377"/>
        <dbReference type="ChEBI" id="CHEBI:57416"/>
        <dbReference type="ChEBI" id="CHEBI:57822"/>
        <dbReference type="EC" id="3.4.13.22"/>
    </reaction>
</comment>
<evidence type="ECO:0000313" key="10">
    <source>
        <dbReference type="EMBL" id="SEA19748.1"/>
    </source>
</evidence>
<feature type="binding site" evidence="9">
    <location>
        <position position="243"/>
    </location>
    <ligand>
        <name>Zn(2+)</name>
        <dbReference type="ChEBI" id="CHEBI:29105"/>
        <note>catalytic</note>
    </ligand>
</feature>
<evidence type="ECO:0000313" key="11">
    <source>
        <dbReference type="Proteomes" id="UP000199041"/>
    </source>
</evidence>
<keyword evidence="3 9" id="KW-0479">Metal-binding</keyword>
<name>A0A1H3Z8A9_9BACT</name>
<evidence type="ECO:0000256" key="6">
    <source>
        <dbReference type="ARBA" id="ARBA00022997"/>
    </source>
</evidence>
<gene>
    <name evidence="10" type="ORF">SAMN05192529_11075</name>
</gene>
<sequence length="332" mass="38174">MVIFSLAAFVKLMFIFNLNINSVFQANIKLKESPSIVSICFSYYNRMYLFLLKPMYRLKEIPHPYDSKPATIIKKCAKHIRLTCLAYQKTTTFSKTVISLIIMTLSIPLHPLNAQTYKINKYGLQLIKDWSGYQTRIKMDSDLALMPLDSLIPDLKTDFVYATKNNFTHTILYQRPRAYLRKPAALALQKIAQQLRPLGYGLLIYDAYRPYNVTEKMWQVVPDNRYAADPKHGSGHNKGISVDLSLYSLQTGKAVPMPTEFDNFTSKAHQGYQNLPDSIIKNRALLKKFMEAGGFSPLSTEWWHFSYPNKTSRGHPYLLMDLNFDALSGQKQ</sequence>
<accession>A0A1H3Z8A9</accession>
<feature type="site" description="Transition state stabilizer" evidence="9">
    <location>
        <position position="209"/>
    </location>
</feature>
<dbReference type="HAMAP" id="MF_01924">
    <property type="entry name" value="A_A_dipeptidase"/>
    <property type="match status" value="1"/>
</dbReference>
<keyword evidence="7 9" id="KW-0482">Metalloprotease</keyword>
<evidence type="ECO:0000256" key="4">
    <source>
        <dbReference type="ARBA" id="ARBA00022801"/>
    </source>
</evidence>
<evidence type="ECO:0000256" key="5">
    <source>
        <dbReference type="ARBA" id="ARBA00022833"/>
    </source>
</evidence>
<dbReference type="GO" id="GO:0071555">
    <property type="term" value="P:cell wall organization"/>
    <property type="evidence" value="ECO:0007669"/>
    <property type="project" value="UniProtKB-KW"/>
</dbReference>
<dbReference type="PANTHER" id="PTHR43126:SF1">
    <property type="entry name" value="D-ALANYL-D-ALANINE DIPEPTIDASE"/>
    <property type="match status" value="1"/>
</dbReference>
<dbReference type="InterPro" id="IPR000755">
    <property type="entry name" value="A_A_dipeptidase"/>
</dbReference>
<dbReference type="EMBL" id="FNQY01000010">
    <property type="protein sequence ID" value="SEA19748.1"/>
    <property type="molecule type" value="Genomic_DNA"/>
</dbReference>
<evidence type="ECO:0000256" key="7">
    <source>
        <dbReference type="ARBA" id="ARBA00023049"/>
    </source>
</evidence>
<dbReference type="Gene3D" id="3.30.1380.10">
    <property type="match status" value="1"/>
</dbReference>
<keyword evidence="8" id="KW-0961">Cell wall biogenesis/degradation</keyword>
<keyword evidence="11" id="KW-1185">Reference proteome</keyword>
<feature type="binding site" evidence="9">
    <location>
        <position position="236"/>
    </location>
    <ligand>
        <name>Zn(2+)</name>
        <dbReference type="ChEBI" id="CHEBI:29105"/>
        <note>catalytic</note>
    </ligand>
</feature>
<dbReference type="CDD" id="cd14840">
    <property type="entry name" value="D-Ala-D-Ala_dipeptidase_Aad"/>
    <property type="match status" value="1"/>
</dbReference>
<dbReference type="GO" id="GO:0006508">
    <property type="term" value="P:proteolysis"/>
    <property type="evidence" value="ECO:0007669"/>
    <property type="project" value="UniProtKB-KW"/>
</dbReference>
<evidence type="ECO:0000256" key="1">
    <source>
        <dbReference type="ARBA" id="ARBA00001362"/>
    </source>
</evidence>
<dbReference type="InterPro" id="IPR009045">
    <property type="entry name" value="Zn_M74/Hedgehog-like"/>
</dbReference>
<protein>
    <recommendedName>
        <fullName evidence="9">D-alanyl-D-alanine dipeptidase</fullName>
        <shortName evidence="9">D-Ala-D-Ala dipeptidase</shortName>
        <ecNumber evidence="9">3.4.13.22</ecNumber>
    </recommendedName>
</protein>
<keyword evidence="2 9" id="KW-0645">Protease</keyword>
<feature type="active site" description="Proton donor/acceptor" evidence="9">
    <location>
        <position position="301"/>
    </location>
</feature>
<comment type="similarity">
    <text evidence="9">Belongs to the peptidase M15D family.</text>
</comment>
<keyword evidence="6 9" id="KW-0224">Dipeptidase</keyword>
<dbReference type="SUPFAM" id="SSF55166">
    <property type="entry name" value="Hedgehog/DD-peptidase"/>
    <property type="match status" value="1"/>
</dbReference>
<evidence type="ECO:0000256" key="2">
    <source>
        <dbReference type="ARBA" id="ARBA00022670"/>
    </source>
</evidence>
<evidence type="ECO:0000256" key="3">
    <source>
        <dbReference type="ARBA" id="ARBA00022723"/>
    </source>
</evidence>
<evidence type="ECO:0000256" key="8">
    <source>
        <dbReference type="ARBA" id="ARBA00023316"/>
    </source>
</evidence>
<organism evidence="10 11">
    <name type="scientific">Arachidicoccus rhizosphaerae</name>
    <dbReference type="NCBI Taxonomy" id="551991"/>
    <lineage>
        <taxon>Bacteria</taxon>
        <taxon>Pseudomonadati</taxon>
        <taxon>Bacteroidota</taxon>
        <taxon>Chitinophagia</taxon>
        <taxon>Chitinophagales</taxon>
        <taxon>Chitinophagaceae</taxon>
        <taxon>Arachidicoccus</taxon>
    </lineage>
</organism>
<comment type="cofactor">
    <cofactor evidence="9">
        <name>Zn(2+)</name>
        <dbReference type="ChEBI" id="CHEBI:29105"/>
    </cofactor>
    <text evidence="9">Binds 1 zinc ion per subunit.</text>
</comment>
<keyword evidence="5 9" id="KW-0862">Zinc</keyword>
<dbReference type="GO" id="GO:0008270">
    <property type="term" value="F:zinc ion binding"/>
    <property type="evidence" value="ECO:0007669"/>
    <property type="project" value="UniProtKB-UniRule"/>
</dbReference>
<reference evidence="10 11" key="1">
    <citation type="submission" date="2016-10" db="EMBL/GenBank/DDBJ databases">
        <authorList>
            <person name="de Groot N.N."/>
        </authorList>
    </citation>
    <scope>NUCLEOTIDE SEQUENCE [LARGE SCALE GENOMIC DNA]</scope>
    <source>
        <strain evidence="10 11">Vu-144</strain>
    </source>
</reference>
<dbReference type="GO" id="GO:0008237">
    <property type="term" value="F:metallopeptidase activity"/>
    <property type="evidence" value="ECO:0007669"/>
    <property type="project" value="UniProtKB-KW"/>
</dbReference>
<dbReference type="EC" id="3.4.13.22" evidence="9"/>
<dbReference type="GO" id="GO:0160237">
    <property type="term" value="F:D-Ala-D-Ala dipeptidase activity"/>
    <property type="evidence" value="ECO:0007669"/>
    <property type="project" value="UniProtKB-EC"/>
</dbReference>
<feature type="binding site" evidence="9">
    <location>
        <position position="304"/>
    </location>
    <ligand>
        <name>Zn(2+)</name>
        <dbReference type="ChEBI" id="CHEBI:29105"/>
        <note>catalytic</note>
    </ligand>
</feature>
<proteinExistence type="inferred from homology"/>
<dbReference type="PANTHER" id="PTHR43126">
    <property type="entry name" value="D-ALANYL-D-ALANINE DIPEPTIDASE"/>
    <property type="match status" value="1"/>
</dbReference>